<protein>
    <recommendedName>
        <fullName evidence="1">Ubiquinol-cytochrome c chaperone domain-containing protein</fullName>
    </recommendedName>
</protein>
<organism evidence="2 3">
    <name type="scientific">Cardiosporidium cionae</name>
    <dbReference type="NCBI Taxonomy" id="476202"/>
    <lineage>
        <taxon>Eukaryota</taxon>
        <taxon>Sar</taxon>
        <taxon>Alveolata</taxon>
        <taxon>Apicomplexa</taxon>
        <taxon>Aconoidasida</taxon>
        <taxon>Nephromycida</taxon>
        <taxon>Cardiosporidium</taxon>
    </lineage>
</organism>
<dbReference type="EMBL" id="JADAQX010000106">
    <property type="protein sequence ID" value="KAF8821940.1"/>
    <property type="molecule type" value="Genomic_DNA"/>
</dbReference>
<feature type="domain" description="Ubiquinol-cytochrome c chaperone" evidence="1">
    <location>
        <begin position="154"/>
        <end position="283"/>
    </location>
</feature>
<evidence type="ECO:0000313" key="3">
    <source>
        <dbReference type="Proteomes" id="UP000823046"/>
    </source>
</evidence>
<proteinExistence type="predicted"/>
<gene>
    <name evidence="2" type="ORF">IE077_000135</name>
</gene>
<name>A0ABQ7JDF3_9APIC</name>
<comment type="caution">
    <text evidence="2">The sequence shown here is derived from an EMBL/GenBank/DDBJ whole genome shotgun (WGS) entry which is preliminary data.</text>
</comment>
<evidence type="ECO:0000259" key="1">
    <source>
        <dbReference type="Pfam" id="PF03981"/>
    </source>
</evidence>
<dbReference type="Pfam" id="PF03981">
    <property type="entry name" value="Ubiq_cyt_C_chap"/>
    <property type="match status" value="1"/>
</dbReference>
<dbReference type="Proteomes" id="UP000823046">
    <property type="component" value="Unassembled WGS sequence"/>
</dbReference>
<keyword evidence="3" id="KW-1185">Reference proteome</keyword>
<reference evidence="2 3" key="1">
    <citation type="journal article" date="2020" name="bioRxiv">
        <title>Metabolic contributions of an alphaproteobacterial endosymbiont in the apicomplexan Cardiosporidium cionae.</title>
        <authorList>
            <person name="Hunter E.S."/>
            <person name="Paight C.J."/>
            <person name="Lane C.E."/>
        </authorList>
    </citation>
    <scope>NUCLEOTIDE SEQUENCE [LARGE SCALE GENOMIC DNA]</scope>
    <source>
        <strain evidence="2">ESH_2018</strain>
    </source>
</reference>
<accession>A0ABQ7JDF3</accession>
<dbReference type="InterPro" id="IPR021150">
    <property type="entry name" value="Ubiq_cyt_c_chap"/>
</dbReference>
<evidence type="ECO:0000313" key="2">
    <source>
        <dbReference type="EMBL" id="KAF8821940.1"/>
    </source>
</evidence>
<sequence length="294" mass="34961">MRSLHHAAAFSYLRRIPLTLSHQRTVESRHLPWRLVVRLRSDESLRNRQEYSEYSKRSANSGQDVGKLRYYHIMAMNDNRWHLDQSDVQKCISSVPPQVGIVGKVQTILERYKILNPCKEALDLLAIAHSQHYNTTLFSTLLLDVEDTDHVMFFFLIHVWLLHRKLVDLDKVAFNATFWEKVWDYYRRFLLQEQVKEGMFSTHLREMQQYSIGFCLGLDEAFDSLTDYWVGSLRCVLFDHIYKQKNVPFEDPHIDELVAYVLRMFQFLKLIPADVFLKGIFNWPEWKSKNLESN</sequence>